<keyword evidence="2" id="KW-1185">Reference proteome</keyword>
<sequence length="182" mass="20795">MSSAAATAETRSYRLAYISSTSLKKQVIPQDIKTLHHKISDLPIASTAVINQLASSYLALQHHLFKAKIHHLFKAKRRLDPCCPHCPGIETPTHLFNFCPTYKDARQSLRKHAVKLSFHGTILTPSSRNQKLSTWWQTSSRTTVQICSLGRWTSNCFKLYIREYTADEKRLALLSSKEIKRE</sequence>
<evidence type="ECO:0008006" key="3">
    <source>
        <dbReference type="Google" id="ProtNLM"/>
    </source>
</evidence>
<gene>
    <name evidence="1" type="ORF">VP01_4461g1</name>
</gene>
<dbReference type="OrthoDB" id="3267074at2759"/>
<dbReference type="EMBL" id="LAVV01009570">
    <property type="protein sequence ID" value="KNZ50368.1"/>
    <property type="molecule type" value="Genomic_DNA"/>
</dbReference>
<evidence type="ECO:0000313" key="2">
    <source>
        <dbReference type="Proteomes" id="UP000037035"/>
    </source>
</evidence>
<dbReference type="Proteomes" id="UP000037035">
    <property type="component" value="Unassembled WGS sequence"/>
</dbReference>
<dbReference type="STRING" id="27349.A0A0L6UPB5"/>
<evidence type="ECO:0000313" key="1">
    <source>
        <dbReference type="EMBL" id="KNZ50368.1"/>
    </source>
</evidence>
<comment type="caution">
    <text evidence="1">The sequence shown here is derived from an EMBL/GenBank/DDBJ whole genome shotgun (WGS) entry which is preliminary data.</text>
</comment>
<dbReference type="VEuPathDB" id="FungiDB:VP01_4461g1"/>
<dbReference type="AlphaFoldDB" id="A0A0L6UPB5"/>
<accession>A0A0L6UPB5</accession>
<protein>
    <recommendedName>
        <fullName evidence="3">Reverse transcriptase zinc-binding domain-containing protein</fullName>
    </recommendedName>
</protein>
<organism evidence="1 2">
    <name type="scientific">Puccinia sorghi</name>
    <dbReference type="NCBI Taxonomy" id="27349"/>
    <lineage>
        <taxon>Eukaryota</taxon>
        <taxon>Fungi</taxon>
        <taxon>Dikarya</taxon>
        <taxon>Basidiomycota</taxon>
        <taxon>Pucciniomycotina</taxon>
        <taxon>Pucciniomycetes</taxon>
        <taxon>Pucciniales</taxon>
        <taxon>Pucciniaceae</taxon>
        <taxon>Puccinia</taxon>
    </lineage>
</organism>
<proteinExistence type="predicted"/>
<reference evidence="1 2" key="1">
    <citation type="submission" date="2015-08" db="EMBL/GenBank/DDBJ databases">
        <title>Next Generation Sequencing and Analysis of the Genome of Puccinia sorghi L Schw, the Causal Agent of Maize Common Rust.</title>
        <authorList>
            <person name="Rochi L."/>
            <person name="Burguener G."/>
            <person name="Darino M."/>
            <person name="Turjanski A."/>
            <person name="Kreff E."/>
            <person name="Dieguez M.J."/>
            <person name="Sacco F."/>
        </authorList>
    </citation>
    <scope>NUCLEOTIDE SEQUENCE [LARGE SCALE GENOMIC DNA]</scope>
    <source>
        <strain evidence="1 2">RO10H11247</strain>
    </source>
</reference>
<name>A0A0L6UPB5_9BASI</name>